<gene>
    <name evidence="2" type="ORF">VH79_26170</name>
</gene>
<comment type="caution">
    <text evidence="2">The sequence shown here is derived from an EMBL/GenBank/DDBJ whole genome shotgun (WGS) entry which is preliminary data.</text>
</comment>
<protein>
    <submittedName>
        <fullName evidence="2">Uncharacterized protein</fullName>
    </submittedName>
</protein>
<feature type="region of interest" description="Disordered" evidence="1">
    <location>
        <begin position="93"/>
        <end position="156"/>
    </location>
</feature>
<sequence>MIYITSKREGFARCGVRFSETTTAYEESRFTPEQLADLEAEPMLIVTRELNAGTAAQAEEQIHRLRDALNDAQHQIVILTSERDALMQQLGEMTEERDTLLSRLPPAGNENSGSDIAETVTGSSENNDVVDETDVSDVETGSGPKKPASRAGAKTK</sequence>
<dbReference type="SUPFAM" id="SSF160059">
    <property type="entry name" value="PriA/YqbF domain"/>
    <property type="match status" value="1"/>
</dbReference>
<accession>A0A5U3IVD1</accession>
<name>A0A5U3IVD1_SALER</name>
<proteinExistence type="predicted"/>
<dbReference type="Gene3D" id="3.40.5.80">
    <property type="match status" value="1"/>
</dbReference>
<feature type="compositionally biased region" description="Acidic residues" evidence="1">
    <location>
        <begin position="128"/>
        <end position="137"/>
    </location>
</feature>
<reference evidence="2" key="1">
    <citation type="submission" date="2018-07" db="EMBL/GenBank/DDBJ databases">
        <authorList>
            <consortium name="GenomeTrakr network: Whole genome sequencing for foodborne pathogen traceback"/>
        </authorList>
    </citation>
    <scope>NUCLEOTIDE SEQUENCE [LARGE SCALE GENOMIC DNA]</scope>
    <source>
        <strain evidence="2">FDA00008842</strain>
    </source>
</reference>
<evidence type="ECO:0000256" key="1">
    <source>
        <dbReference type="SAM" id="MobiDB-lite"/>
    </source>
</evidence>
<dbReference type="Proteomes" id="UP000839610">
    <property type="component" value="Unassembled WGS sequence"/>
</dbReference>
<dbReference type="AlphaFoldDB" id="A0A5U3IVD1"/>
<dbReference type="EMBL" id="AAGLUV010000050">
    <property type="protein sequence ID" value="EBP4586578.1"/>
    <property type="molecule type" value="Genomic_DNA"/>
</dbReference>
<organism evidence="2">
    <name type="scientific">Salmonella enterica</name>
    <name type="common">Salmonella choleraesuis</name>
    <dbReference type="NCBI Taxonomy" id="28901"/>
    <lineage>
        <taxon>Bacteria</taxon>
        <taxon>Pseudomonadati</taxon>
        <taxon>Pseudomonadota</taxon>
        <taxon>Gammaproteobacteria</taxon>
        <taxon>Enterobacterales</taxon>
        <taxon>Enterobacteriaceae</taxon>
        <taxon>Salmonella</taxon>
    </lineage>
</organism>
<evidence type="ECO:0000313" key="2">
    <source>
        <dbReference type="EMBL" id="EBP4586578.1"/>
    </source>
</evidence>